<dbReference type="AlphaFoldDB" id="A0A426TT02"/>
<feature type="domain" description="Antitoxin Xre/MbcA/ParS-like toxin-binding" evidence="2">
    <location>
        <begin position="32"/>
        <end position="81"/>
    </location>
</feature>
<dbReference type="Pfam" id="PF09722">
    <property type="entry name" value="Xre_MbcA_ParS_C"/>
    <property type="match status" value="1"/>
</dbReference>
<feature type="compositionally biased region" description="Basic and acidic residues" evidence="1">
    <location>
        <begin position="1"/>
        <end position="12"/>
    </location>
</feature>
<gene>
    <name evidence="3" type="ORF">EI684_18980</name>
</gene>
<evidence type="ECO:0000313" key="4">
    <source>
        <dbReference type="Proteomes" id="UP000280307"/>
    </source>
</evidence>
<comment type="caution">
    <text evidence="3">The sequence shown here is derived from an EMBL/GenBank/DDBJ whole genome shotgun (WGS) entry which is preliminary data.</text>
</comment>
<proteinExistence type="predicted"/>
<evidence type="ECO:0000259" key="2">
    <source>
        <dbReference type="Pfam" id="PF09722"/>
    </source>
</evidence>
<reference evidence="3 4" key="1">
    <citation type="submission" date="2018-12" db="EMBL/GenBank/DDBJ databases">
        <title>Genome Sequence of Candidatus Viridilinea halotolerans isolated from saline sulfide-rich spring.</title>
        <authorList>
            <person name="Grouzdev D.S."/>
            <person name="Burganskaya E.I."/>
            <person name="Krutkina M.S."/>
            <person name="Sukhacheva M.V."/>
            <person name="Gorlenko V.M."/>
        </authorList>
    </citation>
    <scope>NUCLEOTIDE SEQUENCE [LARGE SCALE GENOMIC DNA]</scope>
    <source>
        <strain evidence="3">Chok-6</strain>
    </source>
</reference>
<organism evidence="3 4">
    <name type="scientific">Candidatus Viridilinea halotolerans</name>
    <dbReference type="NCBI Taxonomy" id="2491704"/>
    <lineage>
        <taxon>Bacteria</taxon>
        <taxon>Bacillati</taxon>
        <taxon>Chloroflexota</taxon>
        <taxon>Chloroflexia</taxon>
        <taxon>Chloroflexales</taxon>
        <taxon>Chloroflexineae</taxon>
        <taxon>Oscillochloridaceae</taxon>
        <taxon>Candidatus Viridilinea</taxon>
    </lineage>
</organism>
<dbReference type="EMBL" id="RSAS01000789">
    <property type="protein sequence ID" value="RRR67416.1"/>
    <property type="molecule type" value="Genomic_DNA"/>
</dbReference>
<protein>
    <submittedName>
        <fullName evidence="3">DUF2384 domain-containing protein</fullName>
    </submittedName>
</protein>
<sequence length="84" mass="9281">MLEDKMMEKGLEGDGEAPGAPHTPTEVDVWRAAIAMFAGDRAAAEAWLNQKAMGLGWRRPIDVMEQEAQQVLDLIVRIDHGVHT</sequence>
<evidence type="ECO:0000313" key="3">
    <source>
        <dbReference type="EMBL" id="RRR67416.1"/>
    </source>
</evidence>
<evidence type="ECO:0000256" key="1">
    <source>
        <dbReference type="SAM" id="MobiDB-lite"/>
    </source>
</evidence>
<feature type="region of interest" description="Disordered" evidence="1">
    <location>
        <begin position="1"/>
        <end position="25"/>
    </location>
</feature>
<dbReference type="Proteomes" id="UP000280307">
    <property type="component" value="Unassembled WGS sequence"/>
</dbReference>
<accession>A0A426TT02</accession>
<name>A0A426TT02_9CHLR</name>
<dbReference type="InterPro" id="IPR024467">
    <property type="entry name" value="Xre/MbcA/ParS-like_toxin-bd"/>
</dbReference>